<gene>
    <name evidence="6" type="ORF">METZ01_LOCUS333906</name>
</gene>
<protein>
    <recommendedName>
        <fullName evidence="7">Polyprenyl synthetase</fullName>
    </recommendedName>
</protein>
<keyword evidence="3" id="KW-0808">Transferase</keyword>
<evidence type="ECO:0000256" key="3">
    <source>
        <dbReference type="ARBA" id="ARBA00022679"/>
    </source>
</evidence>
<comment type="similarity">
    <text evidence="2">Belongs to the FPP/GGPP synthase family.</text>
</comment>
<feature type="non-terminal residue" evidence="6">
    <location>
        <position position="1"/>
    </location>
</feature>
<dbReference type="InterPro" id="IPR000092">
    <property type="entry name" value="Polyprenyl_synt"/>
</dbReference>
<organism evidence="6">
    <name type="scientific">marine metagenome</name>
    <dbReference type="NCBI Taxonomy" id="408172"/>
    <lineage>
        <taxon>unclassified sequences</taxon>
        <taxon>metagenomes</taxon>
        <taxon>ecological metagenomes</taxon>
    </lineage>
</organism>
<keyword evidence="4" id="KW-0479">Metal-binding</keyword>
<comment type="cofactor">
    <cofactor evidence="1">
        <name>Mg(2+)</name>
        <dbReference type="ChEBI" id="CHEBI:18420"/>
    </cofactor>
</comment>
<reference evidence="6" key="1">
    <citation type="submission" date="2018-05" db="EMBL/GenBank/DDBJ databases">
        <authorList>
            <person name="Lanie J.A."/>
            <person name="Ng W.-L."/>
            <person name="Kazmierczak K.M."/>
            <person name="Andrzejewski T.M."/>
            <person name="Davidsen T.M."/>
            <person name="Wayne K.J."/>
            <person name="Tettelin H."/>
            <person name="Glass J.I."/>
            <person name="Rusch D."/>
            <person name="Podicherti R."/>
            <person name="Tsui H.-C.T."/>
            <person name="Winkler M.E."/>
        </authorList>
    </citation>
    <scope>NUCLEOTIDE SEQUENCE</scope>
</reference>
<dbReference type="PANTHER" id="PTHR12001">
    <property type="entry name" value="GERANYLGERANYL PYROPHOSPHATE SYNTHASE"/>
    <property type="match status" value="1"/>
</dbReference>
<dbReference type="PANTHER" id="PTHR12001:SF85">
    <property type="entry name" value="SHORT CHAIN ISOPRENYL DIPHOSPHATE SYNTHASE"/>
    <property type="match status" value="1"/>
</dbReference>
<dbReference type="Pfam" id="PF00348">
    <property type="entry name" value="polyprenyl_synt"/>
    <property type="match status" value="1"/>
</dbReference>
<dbReference type="SFLD" id="SFLDG01017">
    <property type="entry name" value="Polyprenyl_Transferase_Like"/>
    <property type="match status" value="1"/>
</dbReference>
<dbReference type="GO" id="GO:0004659">
    <property type="term" value="F:prenyltransferase activity"/>
    <property type="evidence" value="ECO:0007669"/>
    <property type="project" value="InterPro"/>
</dbReference>
<evidence type="ECO:0000256" key="2">
    <source>
        <dbReference type="ARBA" id="ARBA00006706"/>
    </source>
</evidence>
<evidence type="ECO:0008006" key="7">
    <source>
        <dbReference type="Google" id="ProtNLM"/>
    </source>
</evidence>
<evidence type="ECO:0000313" key="6">
    <source>
        <dbReference type="EMBL" id="SVC81052.1"/>
    </source>
</evidence>
<sequence>EAFMYGPMRDYPERGGKRSRPALVLLSCATFGGDVNKALRTAAAFEMFQSFALLHDDIEDDSEMRRGKPCGHRLHGVPLSINVGDALYAKVYEVLAANRHVLDGEMTLALIEEMIRGSRETFEGQAYDVGWIRERVVPSEDEFMTMLRKKTGWYTGRGPCKAGAMIAGASEKQQQAIGDFGEAMAIAFQIRDDLLNLMTPEEDAATAPGIISGAYGKERGGDIAEGKRTLIIIDLLRKCDAAERTEVLGVLHAHRDATTPQQIERVIALASDHGAIAFAEEESRKRSDDAIRLLEALPDVPQRQLFGEMLEFFVHRAF</sequence>
<accession>A0A382Q958</accession>
<evidence type="ECO:0000256" key="1">
    <source>
        <dbReference type="ARBA" id="ARBA00001946"/>
    </source>
</evidence>
<dbReference type="GO" id="GO:0008299">
    <property type="term" value="P:isoprenoid biosynthetic process"/>
    <property type="evidence" value="ECO:0007669"/>
    <property type="project" value="InterPro"/>
</dbReference>
<dbReference type="GO" id="GO:0046872">
    <property type="term" value="F:metal ion binding"/>
    <property type="evidence" value="ECO:0007669"/>
    <property type="project" value="UniProtKB-KW"/>
</dbReference>
<proteinExistence type="inferred from homology"/>
<dbReference type="EMBL" id="UINC01112249">
    <property type="protein sequence ID" value="SVC81052.1"/>
    <property type="molecule type" value="Genomic_DNA"/>
</dbReference>
<evidence type="ECO:0000256" key="5">
    <source>
        <dbReference type="ARBA" id="ARBA00022842"/>
    </source>
</evidence>
<dbReference type="Gene3D" id="1.10.600.10">
    <property type="entry name" value="Farnesyl Diphosphate Synthase"/>
    <property type="match status" value="1"/>
</dbReference>
<evidence type="ECO:0000256" key="4">
    <source>
        <dbReference type="ARBA" id="ARBA00022723"/>
    </source>
</evidence>
<dbReference type="AlphaFoldDB" id="A0A382Q958"/>
<dbReference type="SFLD" id="SFLDS00005">
    <property type="entry name" value="Isoprenoid_Synthase_Type_I"/>
    <property type="match status" value="1"/>
</dbReference>
<keyword evidence="5" id="KW-0460">Magnesium</keyword>
<dbReference type="PROSITE" id="PS00723">
    <property type="entry name" value="POLYPRENYL_SYNTHASE_1"/>
    <property type="match status" value="1"/>
</dbReference>
<dbReference type="CDD" id="cd00685">
    <property type="entry name" value="Trans_IPPS_HT"/>
    <property type="match status" value="1"/>
</dbReference>
<dbReference type="InterPro" id="IPR008949">
    <property type="entry name" value="Isoprenoid_synthase_dom_sf"/>
</dbReference>
<name>A0A382Q958_9ZZZZ</name>
<dbReference type="SUPFAM" id="SSF48576">
    <property type="entry name" value="Terpenoid synthases"/>
    <property type="match status" value="1"/>
</dbReference>
<dbReference type="InterPro" id="IPR033749">
    <property type="entry name" value="Polyprenyl_synt_CS"/>
</dbReference>